<feature type="compositionally biased region" description="Low complexity" evidence="1">
    <location>
        <begin position="189"/>
        <end position="201"/>
    </location>
</feature>
<dbReference type="OrthoDB" id="329081at2759"/>
<comment type="caution">
    <text evidence="3">The sequence shown here is derived from an EMBL/GenBank/DDBJ whole genome shotgun (WGS) entry which is preliminary data.</text>
</comment>
<dbReference type="AlphaFoldDB" id="A0A2C6L6M2"/>
<dbReference type="RefSeq" id="XP_067925014.1">
    <property type="nucleotide sequence ID" value="XM_068063008.1"/>
</dbReference>
<reference evidence="3 4" key="1">
    <citation type="journal article" date="2017" name="Int. J. Parasitol.">
        <title>The genome of the protozoan parasite Cystoisospora suis and a reverse vaccinology approach to identify vaccine candidates.</title>
        <authorList>
            <person name="Palmieri N."/>
            <person name="Shrestha A."/>
            <person name="Ruttkowski B."/>
            <person name="Beck T."/>
            <person name="Vogl C."/>
            <person name="Tomley F."/>
            <person name="Blake D.P."/>
            <person name="Joachim A."/>
        </authorList>
    </citation>
    <scope>NUCLEOTIDE SEQUENCE [LARGE SCALE GENOMIC DNA]</scope>
    <source>
        <strain evidence="3 4">Wien I</strain>
    </source>
</reference>
<feature type="region of interest" description="Disordered" evidence="1">
    <location>
        <begin position="140"/>
        <end position="259"/>
    </location>
</feature>
<evidence type="ECO:0000313" key="3">
    <source>
        <dbReference type="EMBL" id="PHJ23338.1"/>
    </source>
</evidence>
<accession>A0A2C6L6M2</accession>
<dbReference type="GeneID" id="94426219"/>
<keyword evidence="4" id="KW-1185">Reference proteome</keyword>
<name>A0A2C6L6M2_9APIC</name>
<dbReference type="EMBL" id="MIGC01001196">
    <property type="protein sequence ID" value="PHJ23338.1"/>
    <property type="molecule type" value="Genomic_DNA"/>
</dbReference>
<proteinExistence type="predicted"/>
<evidence type="ECO:0000256" key="1">
    <source>
        <dbReference type="SAM" id="MobiDB-lite"/>
    </source>
</evidence>
<dbReference type="Proteomes" id="UP000221165">
    <property type="component" value="Unassembled WGS sequence"/>
</dbReference>
<feature type="chain" id="PRO_5013310724" description="Transmembrane protein" evidence="2">
    <location>
        <begin position="29"/>
        <end position="527"/>
    </location>
</feature>
<feature type="signal peptide" evidence="2">
    <location>
        <begin position="1"/>
        <end position="28"/>
    </location>
</feature>
<feature type="region of interest" description="Disordered" evidence="1">
    <location>
        <begin position="330"/>
        <end position="371"/>
    </location>
</feature>
<evidence type="ECO:0000256" key="2">
    <source>
        <dbReference type="SAM" id="SignalP"/>
    </source>
</evidence>
<evidence type="ECO:0000313" key="4">
    <source>
        <dbReference type="Proteomes" id="UP000221165"/>
    </source>
</evidence>
<gene>
    <name evidence="3" type="ORF">CSUI_002809</name>
</gene>
<feature type="region of interest" description="Disordered" evidence="1">
    <location>
        <begin position="87"/>
        <end position="115"/>
    </location>
</feature>
<organism evidence="3 4">
    <name type="scientific">Cystoisospora suis</name>
    <dbReference type="NCBI Taxonomy" id="483139"/>
    <lineage>
        <taxon>Eukaryota</taxon>
        <taxon>Sar</taxon>
        <taxon>Alveolata</taxon>
        <taxon>Apicomplexa</taxon>
        <taxon>Conoidasida</taxon>
        <taxon>Coccidia</taxon>
        <taxon>Eucoccidiorida</taxon>
        <taxon>Eimeriorina</taxon>
        <taxon>Sarcocystidae</taxon>
        <taxon>Cystoisospora</taxon>
    </lineage>
</organism>
<feature type="compositionally biased region" description="Basic and acidic residues" evidence="1">
    <location>
        <begin position="214"/>
        <end position="259"/>
    </location>
</feature>
<evidence type="ECO:0008006" key="5">
    <source>
        <dbReference type="Google" id="ProtNLM"/>
    </source>
</evidence>
<dbReference type="VEuPathDB" id="ToxoDB:CSUI_002809"/>
<feature type="region of interest" description="Disordered" evidence="1">
    <location>
        <begin position="380"/>
        <end position="399"/>
    </location>
</feature>
<protein>
    <recommendedName>
        <fullName evidence="5">Transmembrane protein</fullName>
    </recommendedName>
</protein>
<keyword evidence="2" id="KW-0732">Signal</keyword>
<feature type="compositionally biased region" description="Low complexity" evidence="1">
    <location>
        <begin position="356"/>
        <end position="369"/>
    </location>
</feature>
<feature type="compositionally biased region" description="Basic and acidic residues" evidence="1">
    <location>
        <begin position="160"/>
        <end position="169"/>
    </location>
</feature>
<sequence>MKASIRRGYRQSMLPLFFLSLFLLHCFSLSDEEGKGLRFILAERARHAGDPRNLLSTRNEGIRRMNIERHPMLSEEEAYILSLSLSRPHHEDNEKSKRSLAPSSSLHLSGQHFRTGEKKPIAISLHENDRFSSSSYLLPAHESTRSSPIHPHRQSASSRPSEKKEEGETHPSMLGLSTLHEKEDEQQEGDTSTSETSPETQTAEEREEEETAEEEKLHKEAISTSGEEEKKKKMKERESPSERCLDELKREGRTPNATRKLEELKKTNTLVDSIHEKRRQAARECLQGKKEKCETPDRSIWTILGIPEPSTTSSSPSWIAPFHLSTACERDTKNTQSLQTEDEVSSPSLLDKSEENSSSPSPSSSAGGSLPRDLVHEEEANRLSQHRRHPSLPLESEGNEESLVQVNARIFNLISNLFGNGADISNPQNFEGGNQGSYFDFMYPQSTDYPWACVCDENKYKQWEAGEIDAVPCRNQVDMSAQGITAACNPKNHKMNDSVQRYSASPLSILLYVCIAIGTATLASGYP</sequence>
<feature type="compositionally biased region" description="Basic and acidic residues" evidence="1">
    <location>
        <begin position="88"/>
        <end position="97"/>
    </location>
</feature>